<dbReference type="Proteomes" id="UP001307849">
    <property type="component" value="Unassembled WGS sequence"/>
</dbReference>
<organism evidence="1 2">
    <name type="scientific">Arthrobotrys conoides</name>
    <dbReference type="NCBI Taxonomy" id="74498"/>
    <lineage>
        <taxon>Eukaryota</taxon>
        <taxon>Fungi</taxon>
        <taxon>Dikarya</taxon>
        <taxon>Ascomycota</taxon>
        <taxon>Pezizomycotina</taxon>
        <taxon>Orbiliomycetes</taxon>
        <taxon>Orbiliales</taxon>
        <taxon>Orbiliaceae</taxon>
        <taxon>Arthrobotrys</taxon>
    </lineage>
</organism>
<accession>A0AAN8N8R2</accession>
<reference evidence="1 2" key="1">
    <citation type="submission" date="2019-10" db="EMBL/GenBank/DDBJ databases">
        <authorList>
            <person name="Palmer J.M."/>
        </authorList>
    </citation>
    <scope>NUCLEOTIDE SEQUENCE [LARGE SCALE GENOMIC DNA]</scope>
    <source>
        <strain evidence="1 2">TWF506</strain>
    </source>
</reference>
<dbReference type="AlphaFoldDB" id="A0AAN8N8R2"/>
<sequence>MADIKTIETYVYDSMKQCHIDVIAQLNRKLRYLVLDRPNAAKYRKDPKYKQDLLQNILTKSYPEIEKMINTVGSLSPESIVDMREAMINYAYPIVETVD</sequence>
<proteinExistence type="predicted"/>
<comment type="caution">
    <text evidence="1">The sequence shown here is derived from an EMBL/GenBank/DDBJ whole genome shotgun (WGS) entry which is preliminary data.</text>
</comment>
<keyword evidence="2" id="KW-1185">Reference proteome</keyword>
<evidence type="ECO:0000313" key="2">
    <source>
        <dbReference type="Proteomes" id="UP001307849"/>
    </source>
</evidence>
<gene>
    <name evidence="1" type="ORF">TWF506_006249</name>
</gene>
<dbReference type="EMBL" id="JAVHJM010000003">
    <property type="protein sequence ID" value="KAK6516340.1"/>
    <property type="molecule type" value="Genomic_DNA"/>
</dbReference>
<protein>
    <submittedName>
        <fullName evidence="1">Uncharacterized protein</fullName>
    </submittedName>
</protein>
<evidence type="ECO:0000313" key="1">
    <source>
        <dbReference type="EMBL" id="KAK6516340.1"/>
    </source>
</evidence>
<name>A0AAN8N8R2_9PEZI</name>